<dbReference type="CDD" id="cd02019">
    <property type="entry name" value="NK"/>
    <property type="match status" value="1"/>
</dbReference>
<protein>
    <submittedName>
        <fullName evidence="3">Anthranilate synthase component 1/para-aminobenzoate synthetase</fullName>
        <ecNumber evidence="3">2.6.1.85</ecNumber>
        <ecNumber evidence="3">4.1.3.27</ecNumber>
    </submittedName>
</protein>
<comment type="caution">
    <text evidence="3">The sequence shown here is derived from an EMBL/GenBank/DDBJ whole genome shotgun (WGS) entry which is preliminary data.</text>
</comment>
<dbReference type="Pfam" id="PF04715">
    <property type="entry name" value="Anth_synt_I_N"/>
    <property type="match status" value="1"/>
</dbReference>
<dbReference type="EC" id="4.1.3.27" evidence="3"/>
<organism evidence="3 4">
    <name type="scientific">Zhihengliuella flava</name>
    <dbReference type="NCBI Taxonomy" id="1285193"/>
    <lineage>
        <taxon>Bacteria</taxon>
        <taxon>Bacillati</taxon>
        <taxon>Actinomycetota</taxon>
        <taxon>Actinomycetes</taxon>
        <taxon>Micrococcales</taxon>
        <taxon>Micrococcaceae</taxon>
        <taxon>Zhihengliuella</taxon>
    </lineage>
</organism>
<dbReference type="SUPFAM" id="SSF56322">
    <property type="entry name" value="ADC synthase"/>
    <property type="match status" value="1"/>
</dbReference>
<dbReference type="GO" id="GO:0046820">
    <property type="term" value="F:4-amino-4-deoxychorismate synthase activity"/>
    <property type="evidence" value="ECO:0007669"/>
    <property type="project" value="UniProtKB-EC"/>
</dbReference>
<dbReference type="Gene3D" id="3.60.120.10">
    <property type="entry name" value="Anthranilate synthase"/>
    <property type="match status" value="1"/>
</dbReference>
<feature type="domain" description="Anthranilate synthase component I N-terminal" evidence="2">
    <location>
        <begin position="263"/>
        <end position="402"/>
    </location>
</feature>
<keyword evidence="3" id="KW-0808">Transferase</keyword>
<dbReference type="PRINTS" id="PR00095">
    <property type="entry name" value="ANTSNTHASEI"/>
</dbReference>
<dbReference type="InterPro" id="IPR015890">
    <property type="entry name" value="Chorismate_C"/>
</dbReference>
<dbReference type="InterPro" id="IPR006805">
    <property type="entry name" value="Anth_synth_I_N"/>
</dbReference>
<dbReference type="InterPro" id="IPR005801">
    <property type="entry name" value="ADC_synthase"/>
</dbReference>
<dbReference type="RefSeq" id="WP_196835556.1">
    <property type="nucleotide sequence ID" value="NZ_JADOTZ010000001.1"/>
</dbReference>
<dbReference type="GO" id="GO:0005737">
    <property type="term" value="C:cytoplasm"/>
    <property type="evidence" value="ECO:0007669"/>
    <property type="project" value="TreeGrafter"/>
</dbReference>
<reference evidence="3" key="1">
    <citation type="submission" date="2020-11" db="EMBL/GenBank/DDBJ databases">
        <title>Sequencing the genomes of 1000 actinobacteria strains.</title>
        <authorList>
            <person name="Klenk H.-P."/>
        </authorList>
    </citation>
    <scope>NUCLEOTIDE SEQUENCE</scope>
    <source>
        <strain evidence="3">DSM 26152</strain>
    </source>
</reference>
<dbReference type="Pfam" id="PF00425">
    <property type="entry name" value="Chorismate_bind"/>
    <property type="match status" value="1"/>
</dbReference>
<dbReference type="EC" id="2.6.1.85" evidence="3"/>
<evidence type="ECO:0000313" key="4">
    <source>
        <dbReference type="Proteomes" id="UP000625033"/>
    </source>
</evidence>
<feature type="domain" description="Chorismate-utilising enzyme C-terminal" evidence="1">
    <location>
        <begin position="450"/>
        <end position="710"/>
    </location>
</feature>
<dbReference type="Gene3D" id="3.40.50.300">
    <property type="entry name" value="P-loop containing nucleotide triphosphate hydrolases"/>
    <property type="match status" value="1"/>
</dbReference>
<dbReference type="InterPro" id="IPR027417">
    <property type="entry name" value="P-loop_NTPase"/>
</dbReference>
<keyword evidence="4" id="KW-1185">Reference proteome</keyword>
<proteinExistence type="predicted"/>
<dbReference type="SUPFAM" id="SSF52540">
    <property type="entry name" value="P-loop containing nucleoside triphosphate hydrolases"/>
    <property type="match status" value="1"/>
</dbReference>
<dbReference type="PANTHER" id="PTHR11236:SF18">
    <property type="entry name" value="AMINODEOXYCHORISMATE SYNTHASE"/>
    <property type="match status" value="1"/>
</dbReference>
<dbReference type="GO" id="GO:0008153">
    <property type="term" value="P:4-aminobenzoate biosynthetic process"/>
    <property type="evidence" value="ECO:0007669"/>
    <property type="project" value="TreeGrafter"/>
</dbReference>
<dbReference type="AlphaFoldDB" id="A0A931GL82"/>
<sequence>MDATNHVASRPTIIAVDGRSGAGKSTLALELTTRLRRHRTVTLFHLEDLYPGWEGLAAGISEYAAQVLPQLAAGRPAVWRPWDWAGDAPGAATRTEPAEVIVVEGVGVASAAALPHLDAVVWVEEDDRVRHQRAIARDGETYRPHWDTWAGQEDAWLAAEPVHPAEAADVVVHQTGDDRAAADALTALLHVPRLRDALGREIAEQSARRLHVELFELGPGQLHDGGLEPDLRAPAGAVAAAEVFGRLYPGVSGHVEAEDDAAEHCLLLESTNPEAEDASERNRFSILTDAGEPARRRMASHRLTEAGARTEVEIGCALARVPGPFFGWLDHVWGTYEVELSGSGAASLGSSGCAFRGGWVGWLGYELGRESSGVTRTARTPDAALFRAERAVIIDHAEHRAWVLSGVAGDAGPDAEWIARAREALTVSAGVVPLTPTLDAPPEFTCRDTRDDYLEKVRAAQTSITDGDSYEVCLTTALTSRQREWDPWLAYLRLRARNPAPFAVFTRWGSTAVAGTSPERFLRIGADGWMRAEPIKGTRRRAVDPTEDAGLKQDLAMSAKDRAENVMIVDLMRNDLGRSADPRTLHVPRLCHIESYASVHQMVSTVDARLRPGASRAEAVAAAFPPGSMTGAPKISTMHILDRLEDESARGIYSGAIGYFADTGACDTSVVIRSLVMEYDAEGCTLTLGVGGAVTADSVPEDEWDEVRTKAYGVLSALGADFPS</sequence>
<evidence type="ECO:0000259" key="2">
    <source>
        <dbReference type="Pfam" id="PF04715"/>
    </source>
</evidence>
<dbReference type="GO" id="GO:0000162">
    <property type="term" value="P:L-tryptophan biosynthetic process"/>
    <property type="evidence" value="ECO:0007669"/>
    <property type="project" value="TreeGrafter"/>
</dbReference>
<name>A0A931GL82_9MICC</name>
<keyword evidence="3" id="KW-0456">Lyase</keyword>
<evidence type="ECO:0000259" key="1">
    <source>
        <dbReference type="Pfam" id="PF00425"/>
    </source>
</evidence>
<accession>A0A931GL82</accession>
<dbReference type="Proteomes" id="UP000625033">
    <property type="component" value="Unassembled WGS sequence"/>
</dbReference>
<evidence type="ECO:0000313" key="3">
    <source>
        <dbReference type="EMBL" id="MBG6084214.1"/>
    </source>
</evidence>
<gene>
    <name evidence="3" type="ORF">IW252_000981</name>
</gene>
<keyword evidence="3" id="KW-0032">Aminotransferase</keyword>
<dbReference type="EMBL" id="JADOTZ010000001">
    <property type="protein sequence ID" value="MBG6084214.1"/>
    <property type="molecule type" value="Genomic_DNA"/>
</dbReference>
<dbReference type="PANTHER" id="PTHR11236">
    <property type="entry name" value="AMINOBENZOATE/ANTHRANILATE SYNTHASE"/>
    <property type="match status" value="1"/>
</dbReference>
<dbReference type="InterPro" id="IPR019999">
    <property type="entry name" value="Anth_synth_I-like"/>
</dbReference>
<dbReference type="GO" id="GO:0004049">
    <property type="term" value="F:anthranilate synthase activity"/>
    <property type="evidence" value="ECO:0007669"/>
    <property type="project" value="UniProtKB-EC"/>
</dbReference>